<gene>
    <name evidence="1" type="ORF">ParaMal1_00050</name>
</gene>
<dbReference type="EMBL" id="OQ376858">
    <property type="protein sequence ID" value="WFG40934.1"/>
    <property type="molecule type" value="Genomic_DNA"/>
</dbReference>
<reference evidence="1" key="1">
    <citation type="submission" date="2023-02" db="EMBL/GenBank/DDBJ databases">
        <authorList>
            <person name="Rihtman B."/>
        </authorList>
    </citation>
    <scope>NUCLEOTIDE SEQUENCE</scope>
</reference>
<evidence type="ECO:0000313" key="2">
    <source>
        <dbReference type="Proteomes" id="UP001216172"/>
    </source>
</evidence>
<protein>
    <submittedName>
        <fullName evidence="1">Major head protein</fullName>
    </submittedName>
</protein>
<organism evidence="1 2">
    <name type="scientific">Paracoccus phage ParMal1</name>
    <dbReference type="NCBI Taxonomy" id="3032416"/>
    <lineage>
        <taxon>Viruses</taxon>
        <taxon>Duplodnaviria</taxon>
        <taxon>Heunggongvirae</taxon>
        <taxon>Uroviricota</taxon>
        <taxon>Caudoviricetes</taxon>
        <taxon>Autographivirales</taxon>
        <taxon>Autographivirales incertae sedis</taxon>
        <taxon>Mallvirus</taxon>
        <taxon>Mallvirus ParMal1</taxon>
    </lineage>
</organism>
<accession>A0AAF0FHY1</accession>
<dbReference type="Proteomes" id="UP001216172">
    <property type="component" value="Segment"/>
</dbReference>
<evidence type="ECO:0000313" key="1">
    <source>
        <dbReference type="EMBL" id="WFG40934.1"/>
    </source>
</evidence>
<proteinExistence type="predicted"/>
<keyword evidence="2" id="KW-1185">Reference proteome</keyword>
<sequence length="342" mass="37014">MPVQSSLPGDNTHLSDFDRDDMIEQYGGVVDAQIAKRSIMRQFVEMHSIRGTDTKTVRRMGDSTLQGINDSAAGQEMQSTPRNFDRAQVTVDTIILARDSRALLNEFQTDFSARREIGMDHGKTIGKFFDAAILSMGVKTALSNVASGAADAAIKGNQGRDLGDAFKSGKHLELAAGGDQLDPDALYAAFESVIVEMQENDVDTDETALFVRPTQHAVLMNNDKLIDRDFSKDNGDFADGTLKTLMGVPIVSTARLADTNIDLSILSDGSEYVPTGIETSCVGLVMHPNSVLGGETIPLTSNVHYNDLRLSWFIDSYLAFGAAPRRPDQTGAVFAFDAANNP</sequence>
<name>A0AAF0FHY1_9CAUD</name>